<feature type="domain" description="Man1/Src1-like C-terminal" evidence="10">
    <location>
        <begin position="20"/>
        <end position="167"/>
    </location>
</feature>
<keyword evidence="3" id="KW-0597">Phosphoprotein</keyword>
<keyword evidence="4 9" id="KW-0812">Transmembrane</keyword>
<gene>
    <name evidence="11" type="ORF">NEMVEDRAFT_v1g185231</name>
</gene>
<evidence type="ECO:0000256" key="8">
    <source>
        <dbReference type="SAM" id="MobiDB-lite"/>
    </source>
</evidence>
<dbReference type="PhylomeDB" id="A7S3H2"/>
<feature type="compositionally biased region" description="Acidic residues" evidence="8">
    <location>
        <begin position="329"/>
        <end position="343"/>
    </location>
</feature>
<evidence type="ECO:0000256" key="5">
    <source>
        <dbReference type="ARBA" id="ARBA00022989"/>
    </source>
</evidence>
<evidence type="ECO:0000256" key="1">
    <source>
        <dbReference type="ARBA" id="ARBA00004127"/>
    </source>
</evidence>
<dbReference type="AlphaFoldDB" id="A7S3H2"/>
<dbReference type="PANTHER" id="PTHR13428">
    <property type="entry name" value="INNER NUCLEAR MEMBRANE PROTEIN MAN1 LEM DOMAIN CONTAINING PROTEIN"/>
    <property type="match status" value="1"/>
</dbReference>
<evidence type="ECO:0000256" key="2">
    <source>
        <dbReference type="ARBA" id="ARBA00004540"/>
    </source>
</evidence>
<evidence type="ECO:0000256" key="4">
    <source>
        <dbReference type="ARBA" id="ARBA00022692"/>
    </source>
</evidence>
<dbReference type="GO" id="GO:0003676">
    <property type="term" value="F:nucleic acid binding"/>
    <property type="evidence" value="ECO:0007669"/>
    <property type="project" value="InterPro"/>
</dbReference>
<dbReference type="FunFam" id="1.10.10.1180:FF:000002">
    <property type="entry name" value="LEM domain-containing protein 2"/>
    <property type="match status" value="1"/>
</dbReference>
<keyword evidence="5 9" id="KW-1133">Transmembrane helix</keyword>
<dbReference type="STRING" id="45351.A7S3H2"/>
<protein>
    <recommendedName>
        <fullName evidence="10">Man1/Src1-like C-terminal domain-containing protein</fullName>
    </recommendedName>
</protein>
<evidence type="ECO:0000259" key="10">
    <source>
        <dbReference type="Pfam" id="PF09402"/>
    </source>
</evidence>
<dbReference type="InParanoid" id="A7S3H2"/>
<keyword evidence="12" id="KW-1185">Reference proteome</keyword>
<keyword evidence="6 9" id="KW-0472">Membrane</keyword>
<dbReference type="InterPro" id="IPR041885">
    <property type="entry name" value="MAN1_winged_helix_dom"/>
</dbReference>
<dbReference type="OMA" id="IEGTHAY"/>
<dbReference type="Pfam" id="PF09402">
    <property type="entry name" value="MSC"/>
    <property type="match status" value="1"/>
</dbReference>
<feature type="transmembrane region" description="Helical" evidence="9">
    <location>
        <begin position="50"/>
        <end position="71"/>
    </location>
</feature>
<dbReference type="eggNOG" id="KOG0147">
    <property type="taxonomic scope" value="Eukaryota"/>
</dbReference>
<evidence type="ECO:0000256" key="7">
    <source>
        <dbReference type="ARBA" id="ARBA00023242"/>
    </source>
</evidence>
<dbReference type="Proteomes" id="UP000001593">
    <property type="component" value="Unassembled WGS sequence"/>
</dbReference>
<dbReference type="InterPro" id="IPR035979">
    <property type="entry name" value="RBD_domain_sf"/>
</dbReference>
<keyword evidence="7" id="KW-0539">Nucleus</keyword>
<proteinExistence type="predicted"/>
<evidence type="ECO:0000256" key="3">
    <source>
        <dbReference type="ARBA" id="ARBA00022553"/>
    </source>
</evidence>
<name>A7S3H2_NEMVE</name>
<dbReference type="FunFam" id="3.30.70.330:FF:000176">
    <property type="entry name" value="Inner nuclear membrane protein Man1"/>
    <property type="match status" value="1"/>
</dbReference>
<evidence type="ECO:0000256" key="9">
    <source>
        <dbReference type="SAM" id="Phobius"/>
    </source>
</evidence>
<dbReference type="HOGENOM" id="CLU_019716_1_0_1"/>
<comment type="subcellular location">
    <subcellularLocation>
        <location evidence="1">Endomembrane system</location>
        <topology evidence="1">Multi-pass membrane protein</topology>
    </subcellularLocation>
    <subcellularLocation>
        <location evidence="2">Nucleus inner membrane</location>
    </subcellularLocation>
</comment>
<dbReference type="Gene3D" id="3.30.70.330">
    <property type="match status" value="1"/>
</dbReference>
<dbReference type="GO" id="GO:0005637">
    <property type="term" value="C:nuclear inner membrane"/>
    <property type="evidence" value="ECO:0007669"/>
    <property type="project" value="UniProtKB-SubCell"/>
</dbReference>
<evidence type="ECO:0000313" key="11">
    <source>
        <dbReference type="EMBL" id="EDO41725.1"/>
    </source>
</evidence>
<organism evidence="11 12">
    <name type="scientific">Nematostella vectensis</name>
    <name type="common">Starlet sea anemone</name>
    <dbReference type="NCBI Taxonomy" id="45351"/>
    <lineage>
        <taxon>Eukaryota</taxon>
        <taxon>Metazoa</taxon>
        <taxon>Cnidaria</taxon>
        <taxon>Anthozoa</taxon>
        <taxon>Hexacorallia</taxon>
        <taxon>Actiniaria</taxon>
        <taxon>Edwardsiidae</taxon>
        <taxon>Nematostella</taxon>
    </lineage>
</organism>
<dbReference type="PANTHER" id="PTHR13428:SF12">
    <property type="entry name" value="INNER NUCLEAR MEMBRANE PROTEIN MAN1"/>
    <property type="match status" value="1"/>
</dbReference>
<reference evidence="11 12" key="1">
    <citation type="journal article" date="2007" name="Science">
        <title>Sea anemone genome reveals ancestral eumetazoan gene repertoire and genomic organization.</title>
        <authorList>
            <person name="Putnam N.H."/>
            <person name="Srivastava M."/>
            <person name="Hellsten U."/>
            <person name="Dirks B."/>
            <person name="Chapman J."/>
            <person name="Salamov A."/>
            <person name="Terry A."/>
            <person name="Shapiro H."/>
            <person name="Lindquist E."/>
            <person name="Kapitonov V.V."/>
            <person name="Jurka J."/>
            <person name="Genikhovich G."/>
            <person name="Grigoriev I.V."/>
            <person name="Lucas S.M."/>
            <person name="Steele R.E."/>
            <person name="Finnerty J.R."/>
            <person name="Technau U."/>
            <person name="Martindale M.Q."/>
            <person name="Rokhsar D.S."/>
        </authorList>
    </citation>
    <scope>NUCLEOTIDE SEQUENCE [LARGE SCALE GENOMIC DNA]</scope>
    <source>
        <strain evidence="12">CH2 X CH6</strain>
    </source>
</reference>
<dbReference type="SUPFAM" id="SSF54928">
    <property type="entry name" value="RNA-binding domain, RBD"/>
    <property type="match status" value="1"/>
</dbReference>
<dbReference type="InterPro" id="IPR052277">
    <property type="entry name" value="INM_ESCRT-Associated"/>
</dbReference>
<dbReference type="InterPro" id="IPR034394">
    <property type="entry name" value="Man1_RRM"/>
</dbReference>
<feature type="region of interest" description="Disordered" evidence="8">
    <location>
        <begin position="315"/>
        <end position="343"/>
    </location>
</feature>
<dbReference type="KEGG" id="nve:5513546"/>
<dbReference type="CDD" id="cd12286">
    <property type="entry name" value="RRM_Man1"/>
    <property type="match status" value="1"/>
</dbReference>
<dbReference type="Gene3D" id="1.10.10.1180">
    <property type="entry name" value="MAN1, winged-helix domain"/>
    <property type="match status" value="1"/>
</dbReference>
<evidence type="ECO:0000256" key="6">
    <source>
        <dbReference type="ARBA" id="ARBA00023136"/>
    </source>
</evidence>
<dbReference type="InterPro" id="IPR018996">
    <property type="entry name" value="Man1/Src1-like_C"/>
</dbReference>
<accession>A7S3H2</accession>
<evidence type="ECO:0000313" key="12">
    <source>
        <dbReference type="Proteomes" id="UP000001593"/>
    </source>
</evidence>
<sequence>MLELINSKQWGMKLYDKDNKSASPSEAYWIEGTHAYKPILCRLRQSASKIIGIFILVTCVLGILCGIYFLVRHRWRKEEEDVRLMYTFVENIIDILRKHHNACQNDKDLPPYLPIPHVRDMLIKPANRKKLAKTWQRAVRFLSANESRIRVESQRIAGEDFEVWRWIHIASSRQQSQKMGAMGSPKGKFWQGQAFENFQWAVNPPIISPTPCLKIRNMFDHEVEMEEGWHVLIQDAILEKCSDAGANIVHIAVDKSSNEGCVYVKCDSHDSAGIAFKSLHGCWFDGRLVAVKYLTLKRYHQRFPVALYATEALRPSGRSPSSLVTFNPEDQDDQDNNDSDLEV</sequence>
<dbReference type="EMBL" id="DS469573">
    <property type="protein sequence ID" value="EDO41725.1"/>
    <property type="molecule type" value="Genomic_DNA"/>
</dbReference>
<dbReference type="InterPro" id="IPR012677">
    <property type="entry name" value="Nucleotide-bd_a/b_plait_sf"/>
</dbReference>